<evidence type="ECO:0000313" key="2">
    <source>
        <dbReference type="EMBL" id="KAK2967302.1"/>
    </source>
</evidence>
<evidence type="ECO:0000313" key="3">
    <source>
        <dbReference type="Proteomes" id="UP001187471"/>
    </source>
</evidence>
<dbReference type="Pfam" id="PF05627">
    <property type="entry name" value="AvrRpt-cleavage"/>
    <property type="match status" value="1"/>
</dbReference>
<evidence type="ECO:0000259" key="1">
    <source>
        <dbReference type="Pfam" id="PF05627"/>
    </source>
</evidence>
<sequence length="179" mass="19900">MLLSDDVAFLVCAYYADTAICWDNIEWPKTHAHLWCILPDVELLSLCYGMAIVLLIEGERALCIKQEKGQPLPKFGEWDVNDPASADGFTVIFNKARDERKTGGKPESPGKADYKHGVDAVKPQAVSCSLNPYLTHYEAADFNGSCYKVCVFALRNGFAASKPLMQNLEKELQHKSISL</sequence>
<dbReference type="EMBL" id="JAVXUO010003037">
    <property type="protein sequence ID" value="KAK2967302.1"/>
    <property type="molecule type" value="Genomic_DNA"/>
</dbReference>
<protein>
    <recommendedName>
        <fullName evidence="1">RIN4 pathogenic type III effector avirulence factor Avr cleavage site domain-containing protein</fullName>
    </recommendedName>
</protein>
<dbReference type="InterPro" id="IPR008700">
    <property type="entry name" value="TypeIII_avirulence_cleave"/>
</dbReference>
<reference evidence="2" key="1">
    <citation type="submission" date="2022-12" db="EMBL/GenBank/DDBJ databases">
        <title>Draft genome assemblies for two species of Escallonia (Escalloniales).</title>
        <authorList>
            <person name="Chanderbali A."/>
            <person name="Dervinis C."/>
            <person name="Anghel I."/>
            <person name="Soltis D."/>
            <person name="Soltis P."/>
            <person name="Zapata F."/>
        </authorList>
    </citation>
    <scope>NUCLEOTIDE SEQUENCE</scope>
    <source>
        <strain evidence="2">UCBG92.1500</strain>
        <tissue evidence="2">Leaf</tissue>
    </source>
</reference>
<dbReference type="PANTHER" id="PTHR33159">
    <property type="entry name" value="RPM1-INTERACTING PROTEIN 4 (RIN4) FAMILY PROTEIN"/>
    <property type="match status" value="1"/>
</dbReference>
<organism evidence="2 3">
    <name type="scientific">Escallonia rubra</name>
    <dbReference type="NCBI Taxonomy" id="112253"/>
    <lineage>
        <taxon>Eukaryota</taxon>
        <taxon>Viridiplantae</taxon>
        <taxon>Streptophyta</taxon>
        <taxon>Embryophyta</taxon>
        <taxon>Tracheophyta</taxon>
        <taxon>Spermatophyta</taxon>
        <taxon>Magnoliopsida</taxon>
        <taxon>eudicotyledons</taxon>
        <taxon>Gunneridae</taxon>
        <taxon>Pentapetalae</taxon>
        <taxon>asterids</taxon>
        <taxon>campanulids</taxon>
        <taxon>Escalloniales</taxon>
        <taxon>Escalloniaceae</taxon>
        <taxon>Escallonia</taxon>
    </lineage>
</organism>
<dbReference type="GO" id="GO:0005886">
    <property type="term" value="C:plasma membrane"/>
    <property type="evidence" value="ECO:0007669"/>
    <property type="project" value="TreeGrafter"/>
</dbReference>
<name>A0AA88QFE2_9ASTE</name>
<feature type="domain" description="RIN4 pathogenic type III effector avirulence factor Avr cleavage site" evidence="1">
    <location>
        <begin position="67"/>
        <end position="101"/>
    </location>
</feature>
<gene>
    <name evidence="2" type="ORF">RJ640_004868</name>
</gene>
<dbReference type="Proteomes" id="UP001187471">
    <property type="component" value="Unassembled WGS sequence"/>
</dbReference>
<keyword evidence="3" id="KW-1185">Reference proteome</keyword>
<proteinExistence type="predicted"/>
<comment type="caution">
    <text evidence="2">The sequence shown here is derived from an EMBL/GenBank/DDBJ whole genome shotgun (WGS) entry which is preliminary data.</text>
</comment>
<dbReference type="AlphaFoldDB" id="A0AA88QFE2"/>
<accession>A0AA88QFE2</accession>
<dbReference type="InterPro" id="IPR040387">
    <property type="entry name" value="RIN4/NOI4"/>
</dbReference>
<dbReference type="PANTHER" id="PTHR33159:SF35">
    <property type="entry name" value="RPM1-INTERACTING PROTEIN 4 (RIN4) FAMILY PROTEIN"/>
    <property type="match status" value="1"/>
</dbReference>